<dbReference type="InterPro" id="IPR011051">
    <property type="entry name" value="RmlC_Cupin_sf"/>
</dbReference>
<dbReference type="Gene3D" id="2.60.120.10">
    <property type="entry name" value="Jelly Rolls"/>
    <property type="match status" value="1"/>
</dbReference>
<comment type="caution">
    <text evidence="2">The sequence shown here is derived from an EMBL/GenBank/DDBJ whole genome shotgun (WGS) entry which is preliminary data.</text>
</comment>
<protein>
    <submittedName>
        <fullName evidence="2">WxcM-like domain-containing protein</fullName>
    </submittedName>
</protein>
<sequence>MPQLIELSTFGDPNGKLTVFEKILPGDIKRAFYIYGVPPEEQRAKHGHKKTWNALIPVAGSCRIVVTSKDGEQTFYLNHPAQCLIIEPGDWHIMDEFSSDAILLVLSNEYYDKEDYVYQKP</sequence>
<evidence type="ECO:0000313" key="2">
    <source>
        <dbReference type="EMBL" id="RDB03674.1"/>
    </source>
</evidence>
<dbReference type="Proteomes" id="UP000253141">
    <property type="component" value="Unassembled WGS sequence"/>
</dbReference>
<dbReference type="AlphaFoldDB" id="A0A369I931"/>
<evidence type="ECO:0000313" key="3">
    <source>
        <dbReference type="Proteomes" id="UP000253141"/>
    </source>
</evidence>
<proteinExistence type="predicted"/>
<dbReference type="SUPFAM" id="SSF51182">
    <property type="entry name" value="RmlC-like cupins"/>
    <property type="match status" value="1"/>
</dbReference>
<dbReference type="Pfam" id="PF05523">
    <property type="entry name" value="FdtA"/>
    <property type="match status" value="1"/>
</dbReference>
<dbReference type="RefSeq" id="WP_114463274.1">
    <property type="nucleotide sequence ID" value="NZ_QPIW01000024.1"/>
</dbReference>
<dbReference type="OrthoDB" id="9795513at2"/>
<accession>A0A369I931</accession>
<feature type="domain" description="Sugar 3,4-ketoisomerase QdtA cupin" evidence="1">
    <location>
        <begin position="3"/>
        <end position="118"/>
    </location>
</feature>
<dbReference type="InterPro" id="IPR014710">
    <property type="entry name" value="RmlC-like_jellyroll"/>
</dbReference>
<evidence type="ECO:0000259" key="1">
    <source>
        <dbReference type="Pfam" id="PF05523"/>
    </source>
</evidence>
<dbReference type="CDD" id="cd20292">
    <property type="entry name" value="cupin_QdtA-like"/>
    <property type="match status" value="1"/>
</dbReference>
<organism evidence="2 3">
    <name type="scientific">Runella aurantiaca</name>
    <dbReference type="NCBI Taxonomy" id="2282308"/>
    <lineage>
        <taxon>Bacteria</taxon>
        <taxon>Pseudomonadati</taxon>
        <taxon>Bacteroidota</taxon>
        <taxon>Cytophagia</taxon>
        <taxon>Cytophagales</taxon>
        <taxon>Spirosomataceae</taxon>
        <taxon>Runella</taxon>
    </lineage>
</organism>
<name>A0A369I931_9BACT</name>
<dbReference type="EMBL" id="QPIW01000024">
    <property type="protein sequence ID" value="RDB03674.1"/>
    <property type="molecule type" value="Genomic_DNA"/>
</dbReference>
<reference evidence="2 3" key="1">
    <citation type="submission" date="2018-07" db="EMBL/GenBank/DDBJ databases">
        <title>Genome analysis of Runella aurantiaca.</title>
        <authorList>
            <person name="Yang X."/>
        </authorList>
    </citation>
    <scope>NUCLEOTIDE SEQUENCE [LARGE SCALE GENOMIC DNA]</scope>
    <source>
        <strain evidence="2 3">YX9</strain>
    </source>
</reference>
<dbReference type="InterPro" id="IPR008894">
    <property type="entry name" value="QdtA_cupin_dom"/>
</dbReference>
<keyword evidence="3" id="KW-1185">Reference proteome</keyword>
<gene>
    <name evidence="2" type="ORF">DVG78_22460</name>
</gene>